<accession>A0A8E2AJI7</accession>
<evidence type="ECO:0000313" key="2">
    <source>
        <dbReference type="Proteomes" id="UP000250043"/>
    </source>
</evidence>
<organism evidence="1 2">
    <name type="scientific">Obba rivulosa</name>
    <dbReference type="NCBI Taxonomy" id="1052685"/>
    <lineage>
        <taxon>Eukaryota</taxon>
        <taxon>Fungi</taxon>
        <taxon>Dikarya</taxon>
        <taxon>Basidiomycota</taxon>
        <taxon>Agaricomycotina</taxon>
        <taxon>Agaricomycetes</taxon>
        <taxon>Polyporales</taxon>
        <taxon>Gelatoporiaceae</taxon>
        <taxon>Obba</taxon>
    </lineage>
</organism>
<protein>
    <submittedName>
        <fullName evidence="1">Uncharacterized protein</fullName>
    </submittedName>
</protein>
<keyword evidence="2" id="KW-1185">Reference proteome</keyword>
<name>A0A8E2AJI7_9APHY</name>
<dbReference type="OrthoDB" id="2727115at2759"/>
<dbReference type="AlphaFoldDB" id="A0A8E2AJI7"/>
<reference evidence="1 2" key="1">
    <citation type="submission" date="2016-07" db="EMBL/GenBank/DDBJ databases">
        <title>Draft genome of the white-rot fungus Obba rivulosa 3A-2.</title>
        <authorList>
            <consortium name="DOE Joint Genome Institute"/>
            <person name="Miettinen O."/>
            <person name="Riley R."/>
            <person name="Acob R."/>
            <person name="Barry K."/>
            <person name="Cullen D."/>
            <person name="De Vries R."/>
            <person name="Hainaut M."/>
            <person name="Hatakka A."/>
            <person name="Henrissat B."/>
            <person name="Hilden K."/>
            <person name="Kuo R."/>
            <person name="Labutti K."/>
            <person name="Lipzen A."/>
            <person name="Makela M.R."/>
            <person name="Sandor L."/>
            <person name="Spatafora J.W."/>
            <person name="Grigoriev I.V."/>
            <person name="Hibbett D.S."/>
        </authorList>
    </citation>
    <scope>NUCLEOTIDE SEQUENCE [LARGE SCALE GENOMIC DNA]</scope>
    <source>
        <strain evidence="1 2">3A-2</strain>
    </source>
</reference>
<gene>
    <name evidence="1" type="ORF">OBBRIDRAFT_807335</name>
</gene>
<sequence length="143" mass="16572">MGRHVKYLTALEREQAKRRQCTAYVQSHKGREARSIQNKCAYARWKNKEISPFRSPPEQDISGDVLTMARLPYSILSSASNAEYPDLGLWEEPYALEIPDNFLDPALYEDLFEGPDNNIPRFTANLEAGNVTNHWKILRPYWI</sequence>
<evidence type="ECO:0000313" key="1">
    <source>
        <dbReference type="EMBL" id="OCH85671.1"/>
    </source>
</evidence>
<dbReference type="Proteomes" id="UP000250043">
    <property type="component" value="Unassembled WGS sequence"/>
</dbReference>
<proteinExistence type="predicted"/>
<dbReference type="EMBL" id="KV722569">
    <property type="protein sequence ID" value="OCH85671.1"/>
    <property type="molecule type" value="Genomic_DNA"/>
</dbReference>